<dbReference type="EMBL" id="JACHVQ010000001">
    <property type="protein sequence ID" value="MBB2890338.1"/>
    <property type="molecule type" value="Genomic_DNA"/>
</dbReference>
<evidence type="ECO:0000259" key="7">
    <source>
        <dbReference type="Pfam" id="PF08281"/>
    </source>
</evidence>
<keyword evidence="5" id="KW-0804">Transcription</keyword>
<reference evidence="8 9" key="1">
    <citation type="submission" date="2020-08" db="EMBL/GenBank/DDBJ databases">
        <title>Sequencing the genomes of 1000 actinobacteria strains.</title>
        <authorList>
            <person name="Klenk H.-P."/>
        </authorList>
    </citation>
    <scope>NUCLEOTIDE SEQUENCE [LARGE SCALE GENOMIC DNA]</scope>
    <source>
        <strain evidence="8 9">DSM 105369</strain>
    </source>
</reference>
<dbReference type="GO" id="GO:0006352">
    <property type="term" value="P:DNA-templated transcription initiation"/>
    <property type="evidence" value="ECO:0007669"/>
    <property type="project" value="InterPro"/>
</dbReference>
<feature type="domain" description="RNA polymerase sigma factor 70 region 4 type 2" evidence="7">
    <location>
        <begin position="100"/>
        <end position="152"/>
    </location>
</feature>
<dbReference type="InterPro" id="IPR013324">
    <property type="entry name" value="RNA_pol_sigma_r3/r4-like"/>
</dbReference>
<dbReference type="PANTHER" id="PTHR43133:SF50">
    <property type="entry name" value="ECF RNA POLYMERASE SIGMA FACTOR SIGM"/>
    <property type="match status" value="1"/>
</dbReference>
<evidence type="ECO:0000256" key="1">
    <source>
        <dbReference type="ARBA" id="ARBA00010641"/>
    </source>
</evidence>
<dbReference type="Gene3D" id="1.10.10.10">
    <property type="entry name" value="Winged helix-like DNA-binding domain superfamily/Winged helix DNA-binding domain"/>
    <property type="match status" value="1"/>
</dbReference>
<dbReference type="AlphaFoldDB" id="A0A839MY55"/>
<dbReference type="InterPro" id="IPR013249">
    <property type="entry name" value="RNA_pol_sigma70_r4_t2"/>
</dbReference>
<dbReference type="NCBIfam" id="TIGR02937">
    <property type="entry name" value="sigma70-ECF"/>
    <property type="match status" value="1"/>
</dbReference>
<dbReference type="SUPFAM" id="SSF88659">
    <property type="entry name" value="Sigma3 and sigma4 domains of RNA polymerase sigma factors"/>
    <property type="match status" value="1"/>
</dbReference>
<evidence type="ECO:0000259" key="6">
    <source>
        <dbReference type="Pfam" id="PF04542"/>
    </source>
</evidence>
<dbReference type="InterPro" id="IPR014284">
    <property type="entry name" value="RNA_pol_sigma-70_dom"/>
</dbReference>
<keyword evidence="9" id="KW-1185">Reference proteome</keyword>
<gene>
    <name evidence="8" type="ORF">FHU39_000322</name>
</gene>
<evidence type="ECO:0000256" key="3">
    <source>
        <dbReference type="ARBA" id="ARBA00023082"/>
    </source>
</evidence>
<dbReference type="Pfam" id="PF04542">
    <property type="entry name" value="Sigma70_r2"/>
    <property type="match status" value="1"/>
</dbReference>
<keyword evidence="2" id="KW-0805">Transcription regulation</keyword>
<accession>A0A839MY55</accession>
<dbReference type="RefSeq" id="WP_183318356.1">
    <property type="nucleotide sequence ID" value="NZ_JACHVQ010000001.1"/>
</dbReference>
<protein>
    <submittedName>
        <fullName evidence="8">RNA polymerase sigma-70 factor (Sigma-E family)</fullName>
    </submittedName>
</protein>
<dbReference type="NCBIfam" id="TIGR02983">
    <property type="entry name" value="SigE-fam_strep"/>
    <property type="match status" value="1"/>
</dbReference>
<proteinExistence type="inferred from homology"/>
<evidence type="ECO:0000256" key="2">
    <source>
        <dbReference type="ARBA" id="ARBA00023015"/>
    </source>
</evidence>
<name>A0A839MY55_9MICO</name>
<dbReference type="InterPro" id="IPR036388">
    <property type="entry name" value="WH-like_DNA-bd_sf"/>
</dbReference>
<evidence type="ECO:0000313" key="9">
    <source>
        <dbReference type="Proteomes" id="UP000559182"/>
    </source>
</evidence>
<dbReference type="InterPro" id="IPR014325">
    <property type="entry name" value="RNA_pol_sigma-E_actinobac"/>
</dbReference>
<dbReference type="InterPro" id="IPR013325">
    <property type="entry name" value="RNA_pol_sigma_r2"/>
</dbReference>
<organism evidence="8 9">
    <name type="scientific">Flexivirga oryzae</name>
    <dbReference type="NCBI Taxonomy" id="1794944"/>
    <lineage>
        <taxon>Bacteria</taxon>
        <taxon>Bacillati</taxon>
        <taxon>Actinomycetota</taxon>
        <taxon>Actinomycetes</taxon>
        <taxon>Micrococcales</taxon>
        <taxon>Dermacoccaceae</taxon>
        <taxon>Flexivirga</taxon>
    </lineage>
</organism>
<comment type="similarity">
    <text evidence="1">Belongs to the sigma-70 factor family. ECF subfamily.</text>
</comment>
<evidence type="ECO:0000256" key="5">
    <source>
        <dbReference type="ARBA" id="ARBA00023163"/>
    </source>
</evidence>
<dbReference type="GO" id="GO:0003677">
    <property type="term" value="F:DNA binding"/>
    <property type="evidence" value="ECO:0007669"/>
    <property type="project" value="UniProtKB-KW"/>
</dbReference>
<dbReference type="Proteomes" id="UP000559182">
    <property type="component" value="Unassembled WGS sequence"/>
</dbReference>
<evidence type="ECO:0000256" key="4">
    <source>
        <dbReference type="ARBA" id="ARBA00023125"/>
    </source>
</evidence>
<dbReference type="PANTHER" id="PTHR43133">
    <property type="entry name" value="RNA POLYMERASE ECF-TYPE SIGMA FACTO"/>
    <property type="match status" value="1"/>
</dbReference>
<keyword evidence="3" id="KW-0731">Sigma factor</keyword>
<dbReference type="Gene3D" id="1.10.1740.10">
    <property type="match status" value="1"/>
</dbReference>
<dbReference type="InterPro" id="IPR007627">
    <property type="entry name" value="RNA_pol_sigma70_r2"/>
</dbReference>
<evidence type="ECO:0000313" key="8">
    <source>
        <dbReference type="EMBL" id="MBB2890338.1"/>
    </source>
</evidence>
<feature type="domain" description="RNA polymerase sigma-70 region 2" evidence="6">
    <location>
        <begin position="20"/>
        <end position="81"/>
    </location>
</feature>
<dbReference type="CDD" id="cd06171">
    <property type="entry name" value="Sigma70_r4"/>
    <property type="match status" value="1"/>
</dbReference>
<comment type="caution">
    <text evidence="8">The sequence shown here is derived from an EMBL/GenBank/DDBJ whole genome shotgun (WGS) entry which is preliminary data.</text>
</comment>
<dbReference type="SUPFAM" id="SSF88946">
    <property type="entry name" value="Sigma2 domain of RNA polymerase sigma factors"/>
    <property type="match status" value="1"/>
</dbReference>
<dbReference type="GO" id="GO:0016987">
    <property type="term" value="F:sigma factor activity"/>
    <property type="evidence" value="ECO:0007669"/>
    <property type="project" value="UniProtKB-KW"/>
</dbReference>
<dbReference type="InterPro" id="IPR039425">
    <property type="entry name" value="RNA_pol_sigma-70-like"/>
</dbReference>
<dbReference type="Pfam" id="PF08281">
    <property type="entry name" value="Sigma70_r4_2"/>
    <property type="match status" value="1"/>
</dbReference>
<sequence length="163" mass="18555">MAFRTPQWESEFTEFFLGRQRTLMRTAYAMLGNPAAAEDAVQTTFVAIYARWPRIRTGNPEAYARRALINTCIAVWRSRRREFATDRVPEQPVAADHQRAELVDVLTQLPEQDRAVIALRFLEDLSVREVAQVLQLPEGTVKSRTARALARLETSLAQPIEGN</sequence>
<keyword evidence="4" id="KW-0238">DNA-binding</keyword>